<name>A0A2P2ILM2_RHIMU</name>
<dbReference type="EMBL" id="GGEC01001603">
    <property type="protein sequence ID" value="MBW82086.1"/>
    <property type="molecule type" value="Transcribed_RNA"/>
</dbReference>
<keyword evidence="1" id="KW-1133">Transmembrane helix</keyword>
<sequence>MKICTARICIESAKERSLVEKQLWKRKLRIPLPILLLRFVTLYFAFRSQILVQFSKTLLSFWTFC</sequence>
<feature type="transmembrane region" description="Helical" evidence="1">
    <location>
        <begin position="28"/>
        <end position="46"/>
    </location>
</feature>
<accession>A0A2P2ILM2</accession>
<reference evidence="2" key="1">
    <citation type="submission" date="2018-02" db="EMBL/GenBank/DDBJ databases">
        <title>Rhizophora mucronata_Transcriptome.</title>
        <authorList>
            <person name="Meera S.P."/>
            <person name="Sreeshan A."/>
            <person name="Augustine A."/>
        </authorList>
    </citation>
    <scope>NUCLEOTIDE SEQUENCE</scope>
    <source>
        <tissue evidence="2">Leaf</tissue>
    </source>
</reference>
<keyword evidence="1" id="KW-0472">Membrane</keyword>
<dbReference type="EMBL" id="GGEC01001602">
    <property type="protein sequence ID" value="MBW82085.1"/>
    <property type="molecule type" value="Transcribed_RNA"/>
</dbReference>
<organism evidence="2">
    <name type="scientific">Rhizophora mucronata</name>
    <name type="common">Asiatic mangrove</name>
    <dbReference type="NCBI Taxonomy" id="61149"/>
    <lineage>
        <taxon>Eukaryota</taxon>
        <taxon>Viridiplantae</taxon>
        <taxon>Streptophyta</taxon>
        <taxon>Embryophyta</taxon>
        <taxon>Tracheophyta</taxon>
        <taxon>Spermatophyta</taxon>
        <taxon>Magnoliopsida</taxon>
        <taxon>eudicotyledons</taxon>
        <taxon>Gunneridae</taxon>
        <taxon>Pentapetalae</taxon>
        <taxon>rosids</taxon>
        <taxon>fabids</taxon>
        <taxon>Malpighiales</taxon>
        <taxon>Rhizophoraceae</taxon>
        <taxon>Rhizophora</taxon>
    </lineage>
</organism>
<protein>
    <submittedName>
        <fullName evidence="2">Uncharacterized protein</fullName>
    </submittedName>
</protein>
<evidence type="ECO:0000256" key="1">
    <source>
        <dbReference type="SAM" id="Phobius"/>
    </source>
</evidence>
<keyword evidence="1" id="KW-0812">Transmembrane</keyword>
<evidence type="ECO:0000313" key="2">
    <source>
        <dbReference type="EMBL" id="MBW82085.1"/>
    </source>
</evidence>
<proteinExistence type="predicted"/>
<dbReference type="AlphaFoldDB" id="A0A2P2ILM2"/>